<sequence length="177" mass="20344">MNSQLLLKKMEKKKSNVAKGADSYDATMGNTLVAFFNRNVTPYPTEVGSPKFDLVPVTQRKDIMLNAARMHAEQEYNRITDLMAVLAKQAAELKRRLDITDMVHAAEYQFQPAHGQIYWLLYDSKIENTRLSHQGPNDWTTGKPDKYEYICQVKWLGDYTWTEVTTQRSDGSTPQSF</sequence>
<organism evidence="1">
    <name type="scientific">uncultured Caudovirales phage</name>
    <dbReference type="NCBI Taxonomy" id="2100421"/>
    <lineage>
        <taxon>Viruses</taxon>
        <taxon>Duplodnaviria</taxon>
        <taxon>Heunggongvirae</taxon>
        <taxon>Uroviricota</taxon>
        <taxon>Caudoviricetes</taxon>
        <taxon>Peduoviridae</taxon>
        <taxon>Maltschvirus</taxon>
        <taxon>Maltschvirus maltsch</taxon>
    </lineage>
</organism>
<dbReference type="Pfam" id="PF10504">
    <property type="entry name" value="DUF2452"/>
    <property type="match status" value="1"/>
</dbReference>
<reference evidence="1" key="1">
    <citation type="submission" date="2020-04" db="EMBL/GenBank/DDBJ databases">
        <authorList>
            <person name="Chiriac C."/>
            <person name="Salcher M."/>
            <person name="Ghai R."/>
            <person name="Kavagutti S V."/>
        </authorList>
    </citation>
    <scope>NUCLEOTIDE SEQUENCE</scope>
</reference>
<dbReference type="EMBL" id="LR796274">
    <property type="protein sequence ID" value="CAB4133175.1"/>
    <property type="molecule type" value="Genomic_DNA"/>
</dbReference>
<evidence type="ECO:0000313" key="1">
    <source>
        <dbReference type="EMBL" id="CAB4133175.1"/>
    </source>
</evidence>
<protein>
    <recommendedName>
        <fullName evidence="2">DUF2452 domain-containing protein</fullName>
    </recommendedName>
</protein>
<dbReference type="InterPro" id="IPR019534">
    <property type="entry name" value="DUF2452"/>
</dbReference>
<gene>
    <name evidence="1" type="ORF">UFOVP257_64</name>
</gene>
<evidence type="ECO:0008006" key="2">
    <source>
        <dbReference type="Google" id="ProtNLM"/>
    </source>
</evidence>
<name>A0A6J5LGC8_9CAUD</name>
<accession>A0A6J5LGC8</accession>
<proteinExistence type="predicted"/>